<evidence type="ECO:0000313" key="2">
    <source>
        <dbReference type="EMBL" id="OOO08349.1"/>
    </source>
</evidence>
<organism evidence="2 3">
    <name type="scientific">Aspergillus oryzae</name>
    <name type="common">Yellow koji mold</name>
    <dbReference type="NCBI Taxonomy" id="5062"/>
    <lineage>
        <taxon>Eukaryota</taxon>
        <taxon>Fungi</taxon>
        <taxon>Dikarya</taxon>
        <taxon>Ascomycota</taxon>
        <taxon>Pezizomycotina</taxon>
        <taxon>Eurotiomycetes</taxon>
        <taxon>Eurotiomycetidae</taxon>
        <taxon>Eurotiales</taxon>
        <taxon>Aspergillaceae</taxon>
        <taxon>Aspergillus</taxon>
        <taxon>Aspergillus subgen. Circumdati</taxon>
    </lineage>
</organism>
<gene>
    <name evidence="1" type="ORF">Aory04_001290600</name>
    <name evidence="2" type="ORF">OAory_01096450</name>
</gene>
<protein>
    <submittedName>
        <fullName evidence="1">Unnamed protein product</fullName>
    </submittedName>
</protein>
<dbReference type="EMBL" id="BSYA01000282">
    <property type="protein sequence ID" value="GMG38157.1"/>
    <property type="molecule type" value="Genomic_DNA"/>
</dbReference>
<dbReference type="eggNOG" id="ENOG502T2RR">
    <property type="taxonomic scope" value="Eukaryota"/>
</dbReference>
<reference evidence="2 3" key="1">
    <citation type="submission" date="2016-10" db="EMBL/GenBank/DDBJ databases">
        <title>Genome sequencing of Aspergillus oryzae BCC7051.</title>
        <authorList>
            <person name="Thammarongtham C."/>
            <person name="Vorapreeda T."/>
            <person name="Nookaew I."/>
            <person name="Srisuk T."/>
            <person name="Land M."/>
            <person name="Jeennor S."/>
            <person name="Laoteng K."/>
        </authorList>
    </citation>
    <scope>NUCLEOTIDE SEQUENCE [LARGE SCALE GENOMIC DNA]</scope>
    <source>
        <strain evidence="2 3">BCC7051</strain>
    </source>
</reference>
<sequence length="151" mass="16832">MVVIRYYGPDPGNHPDPKELPNIFRNLKSGPEAAFVLGCDGVLQASTIDHDILDAIGLPPRLIKAFLDRDTFDPQMEDMYRGVDGTKVPQEQCWKPGPSLLPPPFAEEEKACFKKEIEENKEVIQENIRKRESGEVKPCGVVVCSPGERGE</sequence>
<evidence type="ECO:0000313" key="1">
    <source>
        <dbReference type="EMBL" id="GMG38157.1"/>
    </source>
</evidence>
<dbReference type="OMA" id="MEDMYRG"/>
<accession>A0A1S9DH17</accession>
<dbReference type="AlphaFoldDB" id="A0A1S9DH17"/>
<dbReference type="EMBL" id="MKZY01000005">
    <property type="protein sequence ID" value="OOO08349.1"/>
    <property type="molecule type" value="Genomic_DNA"/>
</dbReference>
<dbReference type="VEuPathDB" id="FungiDB:AO090020000645"/>
<reference evidence="1" key="2">
    <citation type="submission" date="2023-04" db="EMBL/GenBank/DDBJ databases">
        <title>Aspergillus oryzae NBRC 4228.</title>
        <authorList>
            <person name="Ichikawa N."/>
            <person name="Sato H."/>
            <person name="Tonouchi N."/>
        </authorList>
    </citation>
    <scope>NUCLEOTIDE SEQUENCE</scope>
    <source>
        <strain evidence="1">NBRC 4228</strain>
    </source>
</reference>
<dbReference type="Proteomes" id="UP001165205">
    <property type="component" value="Unassembled WGS sequence"/>
</dbReference>
<evidence type="ECO:0000313" key="3">
    <source>
        <dbReference type="Proteomes" id="UP000190312"/>
    </source>
</evidence>
<comment type="caution">
    <text evidence="2">The sequence shown here is derived from an EMBL/GenBank/DDBJ whole genome shotgun (WGS) entry which is preliminary data.</text>
</comment>
<proteinExistence type="predicted"/>
<dbReference type="OrthoDB" id="3660917at2759"/>
<dbReference type="Proteomes" id="UP000190312">
    <property type="component" value="Unassembled WGS sequence"/>
</dbReference>
<name>A0A1S9DH17_ASPOZ</name>